<dbReference type="Pfam" id="PF16401">
    <property type="entry name" value="DUF5009"/>
    <property type="match status" value="1"/>
</dbReference>
<feature type="transmembrane region" description="Helical" evidence="1">
    <location>
        <begin position="412"/>
        <end position="439"/>
    </location>
</feature>
<feature type="transmembrane region" description="Helical" evidence="1">
    <location>
        <begin position="446"/>
        <end position="465"/>
    </location>
</feature>
<feature type="transmembrane region" description="Helical" evidence="1">
    <location>
        <begin position="265"/>
        <end position="282"/>
    </location>
</feature>
<dbReference type="PANTHER" id="PTHR31061">
    <property type="entry name" value="LD22376P"/>
    <property type="match status" value="1"/>
</dbReference>
<dbReference type="InterPro" id="IPR032176">
    <property type="entry name" value="DUF5009"/>
</dbReference>
<reference evidence="3" key="2">
    <citation type="submission" date="2022-10" db="EMBL/GenBank/DDBJ databases">
        <authorList>
            <consortium name="ENA_rothamsted_submissions"/>
            <consortium name="culmorum"/>
            <person name="King R."/>
        </authorList>
    </citation>
    <scope>NUCLEOTIDE SEQUENCE</scope>
</reference>
<keyword evidence="4" id="KW-1185">Reference proteome</keyword>
<reference evidence="3" key="1">
    <citation type="submission" date="2022-01" db="EMBL/GenBank/DDBJ databases">
        <authorList>
            <person name="King R."/>
        </authorList>
    </citation>
    <scope>NUCLEOTIDE SEQUENCE</scope>
</reference>
<feature type="transmembrane region" description="Helical" evidence="1">
    <location>
        <begin position="133"/>
        <end position="154"/>
    </location>
</feature>
<keyword evidence="1" id="KW-1133">Transmembrane helix</keyword>
<dbReference type="PANTHER" id="PTHR31061:SF24">
    <property type="entry name" value="LD22376P"/>
    <property type="match status" value="1"/>
</dbReference>
<sequence length="576" mass="66560">MSWIEWTDNKFRGLDLTQLKVDQAYLNISNHQSQKYFLYSLSEECIKCPFRFIKAIRPENDTLVKLNTNKGFELRLFWKDHGQYVDPKIVNDDLFWSGQPDFGEFGVYDLLIKKTGPAMLETAKQPVETLSSILFISIFLICFYWICKVINIVYISRPRNAQEATENPIQESSSDNELDASKVKKRLRSLDIFRGVAIVLMIFVNSGGGHYWWIEHAVWNGLHFADLVFPWFLFIMGVCIPLSIKSQVNRQIPINSIVRKIFKRSITLFFLGLCLNTLWGATFQNIRIFGVLQRFGVAYLVVSLIHLAFMNNSVNAETRIQQLFYDVRMIWRQWLVILSLIAVYLIFIFGVNAPNCDRGYLGPGGIHEYMSHKNCTGGIAGYIDRTILGSSHLYQRAKIRSVYDALPFDPEGLFGCIMTCVQVFLGVQCGMTLIVYATAKERLRRWILWGLGLLALSCVLTLFSVNDGFIPINKNLWSLSFVTVTASLAFLLLSLIYYLVDVKNIGDDFWTIFLYPGMNAIVLYVGHSVFHSMWPFHWSLDVMNTHFVLLLENLYTVIIWILISHWLYHKKIFYNV</sequence>
<feature type="transmembrane region" description="Helical" evidence="1">
    <location>
        <begin position="192"/>
        <end position="212"/>
    </location>
</feature>
<keyword evidence="1" id="KW-0472">Membrane</keyword>
<evidence type="ECO:0000259" key="2">
    <source>
        <dbReference type="Pfam" id="PF16401"/>
    </source>
</evidence>
<feature type="domain" description="DUF5009" evidence="2">
    <location>
        <begin position="188"/>
        <end position="273"/>
    </location>
</feature>
<dbReference type="Proteomes" id="UP001153620">
    <property type="component" value="Chromosome 2"/>
</dbReference>
<dbReference type="AlphaFoldDB" id="A0A9N9RZK0"/>
<name>A0A9N9RZK0_9DIPT</name>
<evidence type="ECO:0000313" key="4">
    <source>
        <dbReference type="Proteomes" id="UP001153620"/>
    </source>
</evidence>
<feature type="transmembrane region" description="Helical" evidence="1">
    <location>
        <begin position="546"/>
        <end position="568"/>
    </location>
</feature>
<feature type="transmembrane region" description="Helical" evidence="1">
    <location>
        <begin position="224"/>
        <end position="244"/>
    </location>
</feature>
<proteinExistence type="predicted"/>
<accession>A0A9N9RZK0</accession>
<keyword evidence="1" id="KW-0812">Transmembrane</keyword>
<feature type="transmembrane region" description="Helical" evidence="1">
    <location>
        <begin position="477"/>
        <end position="500"/>
    </location>
</feature>
<organism evidence="3 4">
    <name type="scientific">Chironomus riparius</name>
    <dbReference type="NCBI Taxonomy" id="315576"/>
    <lineage>
        <taxon>Eukaryota</taxon>
        <taxon>Metazoa</taxon>
        <taxon>Ecdysozoa</taxon>
        <taxon>Arthropoda</taxon>
        <taxon>Hexapoda</taxon>
        <taxon>Insecta</taxon>
        <taxon>Pterygota</taxon>
        <taxon>Neoptera</taxon>
        <taxon>Endopterygota</taxon>
        <taxon>Diptera</taxon>
        <taxon>Nematocera</taxon>
        <taxon>Chironomoidea</taxon>
        <taxon>Chironomidae</taxon>
        <taxon>Chironominae</taxon>
        <taxon>Chironomus</taxon>
    </lineage>
</organism>
<feature type="transmembrane region" description="Helical" evidence="1">
    <location>
        <begin position="512"/>
        <end position="534"/>
    </location>
</feature>
<evidence type="ECO:0000256" key="1">
    <source>
        <dbReference type="SAM" id="Phobius"/>
    </source>
</evidence>
<protein>
    <recommendedName>
        <fullName evidence="2">DUF5009 domain-containing protein</fullName>
    </recommendedName>
</protein>
<feature type="transmembrane region" description="Helical" evidence="1">
    <location>
        <begin position="288"/>
        <end position="309"/>
    </location>
</feature>
<gene>
    <name evidence="3" type="ORF">CHIRRI_LOCUS8674</name>
</gene>
<evidence type="ECO:0000313" key="3">
    <source>
        <dbReference type="EMBL" id="CAG9805806.1"/>
    </source>
</evidence>
<dbReference type="OrthoDB" id="2149840at2759"/>
<feature type="transmembrane region" description="Helical" evidence="1">
    <location>
        <begin position="330"/>
        <end position="351"/>
    </location>
</feature>
<dbReference type="EMBL" id="OU895878">
    <property type="protein sequence ID" value="CAG9805806.1"/>
    <property type="molecule type" value="Genomic_DNA"/>
</dbReference>